<proteinExistence type="predicted"/>
<dbReference type="EMBL" id="JABXXR010000001">
    <property type="protein sequence ID" value="NVN38951.1"/>
    <property type="molecule type" value="Genomic_DNA"/>
</dbReference>
<dbReference type="InterPro" id="IPR036844">
    <property type="entry name" value="Hint_dom_sf"/>
</dbReference>
<reference evidence="2 3" key="1">
    <citation type="submission" date="2020-06" db="EMBL/GenBank/DDBJ databases">
        <title>Description of novel acetic acid bacteria.</title>
        <authorList>
            <person name="Sombolestani A."/>
        </authorList>
    </citation>
    <scope>NUCLEOTIDE SEQUENCE [LARGE SCALE GENOMIC DNA]</scope>
    <source>
        <strain evidence="2 3">LMG 27010</strain>
    </source>
</reference>
<accession>A0A850PD58</accession>
<name>A0A850PD58_9PROT</name>
<evidence type="ECO:0000313" key="3">
    <source>
        <dbReference type="Proteomes" id="UP000585665"/>
    </source>
</evidence>
<dbReference type="Pfam" id="PF13403">
    <property type="entry name" value="Hint_2"/>
    <property type="match status" value="1"/>
</dbReference>
<dbReference type="Proteomes" id="UP000585665">
    <property type="component" value="Unassembled WGS sequence"/>
</dbReference>
<feature type="domain" description="Hedgehog/Intein (Hint)" evidence="1">
    <location>
        <begin position="272"/>
        <end position="411"/>
    </location>
</feature>
<dbReference type="Gene3D" id="2.170.16.10">
    <property type="entry name" value="Hedgehog/Intein (Hint) domain"/>
    <property type="match status" value="1"/>
</dbReference>
<comment type="caution">
    <text evidence="2">The sequence shown here is derived from an EMBL/GenBank/DDBJ whole genome shotgun (WGS) entry which is preliminary data.</text>
</comment>
<sequence>MASTYTNPANGVTYTVSDAFLGISTVTITQAGAPTTTVTGVPHSVLSEHIVTGSDSVGSLASVLGGTYVSVPGSTGSINILLALATAPTLYIGGTTSIDVAIQAAAAITVNVYGGAASFTGGLLAGALSGSTINIGYGGTYSSGTNLISILQGTTINFTSGGGTLVLNAGGSVLNLLSSSGSNVTLNNYNPSLDTIELQNTTAGITGYTVSGTSTAKTITLYGGSGNATVATYSVNLASGVTLANGTYNTVNSSTNNPLSITYDGTNTYIGVCFLAGTLIDTPQGPVAIETLEKGSKIIAYTDRGTELRDVIWSGTAHTVVQTDKPDDQAGYPVRIRQNALADGVPNKDLLVTPEHCLFFNGRFVPARLLINGSSIAYDRTILSYDYFHIETEQHSIIVADGAMTETYLDTGNRGQFTQYGNVVTIAGRATPRTPRTWLADAAAPLCVDRAVVEPLYNTILARARALDFDVKEPEMALTTERNVHLVTANGKILRPVREQEGRLIFMIPPGVQSVHIRSNASRPCDAIGPFVDDRRTLGVLVGDITLFDANHSTVLDAHVTSDTLSGWDIREAALCRWTNGNATLPLGAREAGTMALLALQILAGGPYVVDERHATLSKSA</sequence>
<dbReference type="SUPFAM" id="SSF51294">
    <property type="entry name" value="Hedgehog/intein (Hint) domain"/>
    <property type="match status" value="1"/>
</dbReference>
<dbReference type="InterPro" id="IPR028992">
    <property type="entry name" value="Hedgehog/Intein_dom"/>
</dbReference>
<organism evidence="2 3">
    <name type="scientific">Ameyamaea chiangmaiensis</name>
    <dbReference type="NCBI Taxonomy" id="442969"/>
    <lineage>
        <taxon>Bacteria</taxon>
        <taxon>Pseudomonadati</taxon>
        <taxon>Pseudomonadota</taxon>
        <taxon>Alphaproteobacteria</taxon>
        <taxon>Acetobacterales</taxon>
        <taxon>Acetobacteraceae</taxon>
        <taxon>Ameyamaea</taxon>
    </lineage>
</organism>
<dbReference type="RefSeq" id="WP_176611979.1">
    <property type="nucleotide sequence ID" value="NZ_JABXXR010000001.1"/>
</dbReference>
<dbReference type="AlphaFoldDB" id="A0A850PD58"/>
<keyword evidence="3" id="KW-1185">Reference proteome</keyword>
<gene>
    <name evidence="2" type="ORF">HUK82_00025</name>
</gene>
<protein>
    <submittedName>
        <fullName evidence="2">Hint domain-containing protein</fullName>
    </submittedName>
</protein>
<evidence type="ECO:0000259" key="1">
    <source>
        <dbReference type="Pfam" id="PF13403"/>
    </source>
</evidence>
<evidence type="ECO:0000313" key="2">
    <source>
        <dbReference type="EMBL" id="NVN38951.1"/>
    </source>
</evidence>